<dbReference type="OrthoDB" id="10250458at2759"/>
<dbReference type="PANTHER" id="PTHR19316:SF18">
    <property type="entry name" value="HSP70-BINDING PROTEIN 1"/>
    <property type="match status" value="1"/>
</dbReference>
<comment type="subunit">
    <text evidence="3">Interacts with the ATP-binding domain of HSPA1A. Detected in a ternary complex containing STUB1, HSPA1A and HSPBP1. Interacts with PGLYRP1; this interaction blocks the cytotoxic activity of the PGLYRP1-HSPA1A complex.</text>
</comment>
<evidence type="ECO:0000256" key="5">
    <source>
        <dbReference type="ARBA" id="ARBA00075420"/>
    </source>
</evidence>
<dbReference type="KEGG" id="spu:580213"/>
<dbReference type="EnsemblMetazoa" id="XM_030989637">
    <property type="protein sequence ID" value="XP_030845497"/>
    <property type="gene ID" value="LOC580213"/>
</dbReference>
<dbReference type="InterPro" id="IPR013918">
    <property type="entry name" value="Nucleotide_exch_fac_Fes1"/>
</dbReference>
<dbReference type="PANTHER" id="PTHR19316">
    <property type="entry name" value="PROTEIN FOLDING REGULATOR"/>
    <property type="match status" value="1"/>
</dbReference>
<dbReference type="GeneID" id="580213"/>
<feature type="region of interest" description="Disordered" evidence="7">
    <location>
        <begin position="1"/>
        <end position="24"/>
    </location>
</feature>
<dbReference type="InterPro" id="IPR011989">
    <property type="entry name" value="ARM-like"/>
</dbReference>
<dbReference type="FunFam" id="1.25.10.10:FF:000178">
    <property type="entry name" value="hsp70-binding protein 1 isoform X1"/>
    <property type="match status" value="1"/>
</dbReference>
<accession>A0A7M7P374</accession>
<dbReference type="SMR" id="A0A7M7P374"/>
<keyword evidence="1" id="KW-0597">Phosphoprotein</keyword>
<evidence type="ECO:0000313" key="9">
    <source>
        <dbReference type="EnsemblMetazoa" id="XP_030845497"/>
    </source>
</evidence>
<evidence type="ECO:0000313" key="10">
    <source>
        <dbReference type="Proteomes" id="UP000007110"/>
    </source>
</evidence>
<keyword evidence="10" id="KW-1185">Reference proteome</keyword>
<dbReference type="RefSeq" id="XP_030845497.1">
    <property type="nucleotide sequence ID" value="XM_030989637.1"/>
</dbReference>
<dbReference type="GO" id="GO:0005783">
    <property type="term" value="C:endoplasmic reticulum"/>
    <property type="evidence" value="ECO:0000318"/>
    <property type="project" value="GO_Central"/>
</dbReference>
<protein>
    <recommendedName>
        <fullName evidence="4">Hsp70-binding protein 1</fullName>
    </recommendedName>
    <alternativeName>
        <fullName evidence="5">Heat shock protein-binding protein 1</fullName>
    </alternativeName>
    <alternativeName>
        <fullName evidence="6">Hsp70-interacting protein 1</fullName>
    </alternativeName>
</protein>
<feature type="compositionally biased region" description="Gly residues" evidence="7">
    <location>
        <begin position="1"/>
        <end position="12"/>
    </location>
</feature>
<dbReference type="SUPFAM" id="SSF48371">
    <property type="entry name" value="ARM repeat"/>
    <property type="match status" value="1"/>
</dbReference>
<evidence type="ECO:0000256" key="6">
    <source>
        <dbReference type="ARBA" id="ARBA00081319"/>
    </source>
</evidence>
<dbReference type="InterPro" id="IPR050693">
    <property type="entry name" value="Hsp70_NEF-Inhibitors"/>
</dbReference>
<evidence type="ECO:0000256" key="3">
    <source>
        <dbReference type="ARBA" id="ARBA00064806"/>
    </source>
</evidence>
<evidence type="ECO:0000256" key="4">
    <source>
        <dbReference type="ARBA" id="ARBA00069271"/>
    </source>
</evidence>
<proteinExistence type="predicted"/>
<evidence type="ECO:0000259" key="8">
    <source>
        <dbReference type="Pfam" id="PF08609"/>
    </source>
</evidence>
<dbReference type="Gene3D" id="1.25.10.10">
    <property type="entry name" value="Leucine-rich Repeat Variant"/>
    <property type="match status" value="1"/>
</dbReference>
<dbReference type="CTD" id="23640"/>
<dbReference type="OMA" id="VRHHEPC"/>
<dbReference type="InParanoid" id="A0A7M7P374"/>
<name>A0A7M7P374_STRPU</name>
<dbReference type="Pfam" id="PF08609">
    <property type="entry name" value="Fes1"/>
    <property type="match status" value="1"/>
</dbReference>
<organism evidence="9 10">
    <name type="scientific">Strongylocentrotus purpuratus</name>
    <name type="common">Purple sea urchin</name>
    <dbReference type="NCBI Taxonomy" id="7668"/>
    <lineage>
        <taxon>Eukaryota</taxon>
        <taxon>Metazoa</taxon>
        <taxon>Echinodermata</taxon>
        <taxon>Eleutherozoa</taxon>
        <taxon>Echinozoa</taxon>
        <taxon>Echinoidea</taxon>
        <taxon>Euechinoidea</taxon>
        <taxon>Echinacea</taxon>
        <taxon>Camarodonta</taxon>
        <taxon>Echinidea</taxon>
        <taxon>Strongylocentrotidae</taxon>
        <taxon>Strongylocentrotus</taxon>
    </lineage>
</organism>
<feature type="domain" description="Nucleotide exchange factor Fes1" evidence="8">
    <location>
        <begin position="24"/>
        <end position="111"/>
    </location>
</feature>
<evidence type="ECO:0000256" key="2">
    <source>
        <dbReference type="ARBA" id="ARBA00022737"/>
    </source>
</evidence>
<sequence>MASGEGGSGGGQRQDEFNKRQGTLNEVLHYAIENTPTDREPEARGPLTDEKREFLNKVFTDMLRDEVKEMKEHVEVLKRIQDSETEEDQEEKEERLEALLDLCETIDNAQDFLKVGGVDVAMALCRDPSSEVRWRALDLLAMTVQNNPVNQNAMVQRDALKLFFQLLDNDGAYKVKVKALYAISCLVRENELAQDGLVREDGFSSLMRAMQTDIEKLQIKAAFLLSALVWEQPKFNETLHSMGMVQQLISLLQTEHKMYHEHVMSAILHLVSQHPGCHADSLHPDLNFRGFLEERTGELNGKEEYLEELEYCQKLTALYSQAAQSDSRTGADR</sequence>
<dbReference type="InterPro" id="IPR016024">
    <property type="entry name" value="ARM-type_fold"/>
</dbReference>
<dbReference type="GO" id="GO:0000774">
    <property type="term" value="F:adenyl-nucleotide exchange factor activity"/>
    <property type="evidence" value="ECO:0000318"/>
    <property type="project" value="GO_Central"/>
</dbReference>
<reference evidence="10" key="1">
    <citation type="submission" date="2015-02" db="EMBL/GenBank/DDBJ databases">
        <title>Genome sequencing for Strongylocentrotus purpuratus.</title>
        <authorList>
            <person name="Murali S."/>
            <person name="Liu Y."/>
            <person name="Vee V."/>
            <person name="English A."/>
            <person name="Wang M."/>
            <person name="Skinner E."/>
            <person name="Han Y."/>
            <person name="Muzny D.M."/>
            <person name="Worley K.C."/>
            <person name="Gibbs R.A."/>
        </authorList>
    </citation>
    <scope>NUCLEOTIDE SEQUENCE</scope>
</reference>
<keyword evidence="2" id="KW-0677">Repeat</keyword>
<dbReference type="AlphaFoldDB" id="A0A7M7P374"/>
<reference evidence="9" key="2">
    <citation type="submission" date="2021-01" db="UniProtKB">
        <authorList>
            <consortium name="EnsemblMetazoa"/>
        </authorList>
    </citation>
    <scope>IDENTIFICATION</scope>
</reference>
<evidence type="ECO:0000256" key="7">
    <source>
        <dbReference type="SAM" id="MobiDB-lite"/>
    </source>
</evidence>
<evidence type="ECO:0000256" key="1">
    <source>
        <dbReference type="ARBA" id="ARBA00022553"/>
    </source>
</evidence>
<dbReference type="Proteomes" id="UP000007110">
    <property type="component" value="Unassembled WGS sequence"/>
</dbReference>